<dbReference type="PANTHER" id="PTHR46558:SF4">
    <property type="entry name" value="DNA-BIDING PHAGE PROTEIN"/>
    <property type="match status" value="1"/>
</dbReference>
<feature type="domain" description="HTH cro/C1-type" evidence="2">
    <location>
        <begin position="9"/>
        <end position="63"/>
    </location>
</feature>
<evidence type="ECO:0000256" key="1">
    <source>
        <dbReference type="ARBA" id="ARBA00023125"/>
    </source>
</evidence>
<dbReference type="EMBL" id="JACOQK010000001">
    <property type="protein sequence ID" value="MBC5788475.1"/>
    <property type="molecule type" value="Genomic_DNA"/>
</dbReference>
<dbReference type="InterPro" id="IPR001387">
    <property type="entry name" value="Cro/C1-type_HTH"/>
</dbReference>
<accession>A0ABR7ITL1</accession>
<dbReference type="InterPro" id="IPR010982">
    <property type="entry name" value="Lambda_DNA-bd_dom_sf"/>
</dbReference>
<gene>
    <name evidence="3" type="ORF">H8Z77_10710</name>
</gene>
<evidence type="ECO:0000313" key="3">
    <source>
        <dbReference type="EMBL" id="MBC5788475.1"/>
    </source>
</evidence>
<dbReference type="RefSeq" id="WP_186996989.1">
    <property type="nucleotide sequence ID" value="NZ_JACOQK010000001.1"/>
</dbReference>
<evidence type="ECO:0000313" key="4">
    <source>
        <dbReference type="Proteomes" id="UP000649151"/>
    </source>
</evidence>
<dbReference type="CDD" id="cd00093">
    <property type="entry name" value="HTH_XRE"/>
    <property type="match status" value="1"/>
</dbReference>
<name>A0ABR7ITL1_9CLOT</name>
<keyword evidence="4" id="KW-1185">Reference proteome</keyword>
<dbReference type="Gene3D" id="1.10.260.40">
    <property type="entry name" value="lambda repressor-like DNA-binding domains"/>
    <property type="match status" value="1"/>
</dbReference>
<dbReference type="PANTHER" id="PTHR46558">
    <property type="entry name" value="TRACRIPTIONAL REGULATORY PROTEIN-RELATED-RELATED"/>
    <property type="match status" value="1"/>
</dbReference>
<dbReference type="SUPFAM" id="SSF47413">
    <property type="entry name" value="lambda repressor-like DNA-binding domains"/>
    <property type="match status" value="1"/>
</dbReference>
<dbReference type="Proteomes" id="UP000649151">
    <property type="component" value="Unassembled WGS sequence"/>
</dbReference>
<organism evidence="3 4">
    <name type="scientific">Clostridium facile</name>
    <dbReference type="NCBI Taxonomy" id="2763035"/>
    <lineage>
        <taxon>Bacteria</taxon>
        <taxon>Bacillati</taxon>
        <taxon>Bacillota</taxon>
        <taxon>Clostridia</taxon>
        <taxon>Eubacteriales</taxon>
        <taxon>Clostridiaceae</taxon>
        <taxon>Clostridium</taxon>
    </lineage>
</organism>
<proteinExistence type="predicted"/>
<dbReference type="SMART" id="SM00530">
    <property type="entry name" value="HTH_XRE"/>
    <property type="match status" value="1"/>
</dbReference>
<reference evidence="3 4" key="1">
    <citation type="submission" date="2020-08" db="EMBL/GenBank/DDBJ databases">
        <title>Genome public.</title>
        <authorList>
            <person name="Liu C."/>
            <person name="Sun Q."/>
        </authorList>
    </citation>
    <scope>NUCLEOTIDE SEQUENCE [LARGE SCALE GENOMIC DNA]</scope>
    <source>
        <strain evidence="3 4">NSJ-27</strain>
    </source>
</reference>
<dbReference type="Pfam" id="PF01381">
    <property type="entry name" value="HTH_3"/>
    <property type="match status" value="1"/>
</dbReference>
<comment type="caution">
    <text evidence="3">The sequence shown here is derived from an EMBL/GenBank/DDBJ whole genome shotgun (WGS) entry which is preliminary data.</text>
</comment>
<dbReference type="PROSITE" id="PS50943">
    <property type="entry name" value="HTH_CROC1"/>
    <property type="match status" value="1"/>
</dbReference>
<protein>
    <submittedName>
        <fullName evidence="3">Helix-turn-helix transcriptional regulator</fullName>
    </submittedName>
</protein>
<evidence type="ECO:0000259" key="2">
    <source>
        <dbReference type="PROSITE" id="PS50943"/>
    </source>
</evidence>
<keyword evidence="1" id="KW-0238">DNA-binding</keyword>
<sequence>METTLGKKFAELRKLNGFTQDEVAEKLGVSPQAVSKWENDLSCPDIMLLPDIAKLFDVTIDELFSDQPTAKTVILPEEQRVDIDKMMFKVVVDSKKGDRVRVNLPMPLVRLGISIGMKLPQITQNEALRDLDIESILKLVDSGAIGQIVDVDSSDGDRVRIVVE</sequence>